<gene>
    <name evidence="2" type="ORF">RKA07_01345</name>
</gene>
<dbReference type="RefSeq" id="WP_200370480.1">
    <property type="nucleotide sequence ID" value="NZ_JAVMBO010000003.1"/>
</dbReference>
<name>A0ABU2HDR3_9GAMM</name>
<evidence type="ECO:0000256" key="1">
    <source>
        <dbReference type="SAM" id="SignalP"/>
    </source>
</evidence>
<sequence length="295" mass="31704">MRYKTVMTLAGLLAAAPLSSPVLAANGHYVPGVEGIGGPAVPPPGIYYRGYLAHYDIDNVRDGQANKAPGKNTGEVTALANRFIWITDKTFLGASYGAELIVPLQRTSLDFKGIGVKDSDSGLGDIFVGPVVLGWHGKQWDAVFAAGHWFDTASYEPTEPASIGKGYGTTMLTLGGSWHFDPDKRWTFSALSRYEIKTEQDDTGVTPGDSYLIEWALSHRLDSGLNVGLVGYEAWQLESNDGGPADKAEKHALGAEAGYFWPGHGLGLNAAVYQEYNNEAGPEGALLRLHLTKVF</sequence>
<keyword evidence="3" id="KW-1185">Reference proteome</keyword>
<dbReference type="Proteomes" id="UP001267407">
    <property type="component" value="Unassembled WGS sequence"/>
</dbReference>
<dbReference type="InterPro" id="IPR025737">
    <property type="entry name" value="FApF"/>
</dbReference>
<keyword evidence="1" id="KW-0732">Signal</keyword>
<accession>A0ABU2HDR3</accession>
<organism evidence="2 3">
    <name type="scientific">Marinobacter xiaoshiensis</name>
    <dbReference type="NCBI Taxonomy" id="3073652"/>
    <lineage>
        <taxon>Bacteria</taxon>
        <taxon>Pseudomonadati</taxon>
        <taxon>Pseudomonadota</taxon>
        <taxon>Gammaproteobacteria</taxon>
        <taxon>Pseudomonadales</taxon>
        <taxon>Marinobacteraceae</taxon>
        <taxon>Marinobacter</taxon>
    </lineage>
</organism>
<evidence type="ECO:0000313" key="3">
    <source>
        <dbReference type="Proteomes" id="UP001267407"/>
    </source>
</evidence>
<dbReference type="Pfam" id="PF13557">
    <property type="entry name" value="Phenol_MetA_deg"/>
    <property type="match status" value="1"/>
</dbReference>
<dbReference type="EMBL" id="JAVMBO010000003">
    <property type="protein sequence ID" value="MDS1308741.1"/>
    <property type="molecule type" value="Genomic_DNA"/>
</dbReference>
<feature type="chain" id="PRO_5045724828" evidence="1">
    <location>
        <begin position="25"/>
        <end position="295"/>
    </location>
</feature>
<reference evidence="2" key="1">
    <citation type="submission" date="2023-09" db="EMBL/GenBank/DDBJ databases">
        <title>Marinobacter sediminicola sp. nov. and Marinobacter maritimum sp. nov., isolated from marine sediment.</title>
        <authorList>
            <person name="An J."/>
        </authorList>
    </citation>
    <scope>NUCLEOTIDE SEQUENCE</scope>
    <source>
        <strain evidence="2">F60267</strain>
    </source>
</reference>
<proteinExistence type="predicted"/>
<protein>
    <submittedName>
        <fullName evidence="2">Transporter</fullName>
    </submittedName>
</protein>
<feature type="signal peptide" evidence="1">
    <location>
        <begin position="1"/>
        <end position="24"/>
    </location>
</feature>
<evidence type="ECO:0000313" key="2">
    <source>
        <dbReference type="EMBL" id="MDS1308741.1"/>
    </source>
</evidence>
<comment type="caution">
    <text evidence="2">The sequence shown here is derived from an EMBL/GenBank/DDBJ whole genome shotgun (WGS) entry which is preliminary data.</text>
</comment>